<name>A0A177F2N7_9EURO</name>
<keyword evidence="3" id="KW-0238">DNA-binding</keyword>
<dbReference type="GeneID" id="34602410"/>
<dbReference type="GO" id="GO:0000981">
    <property type="term" value="F:DNA-binding transcription factor activity, RNA polymerase II-specific"/>
    <property type="evidence" value="ECO:0007669"/>
    <property type="project" value="TreeGrafter"/>
</dbReference>
<dbReference type="PANTHER" id="PTHR31845:SF21">
    <property type="entry name" value="REGULATORY PROTEIN LEU3"/>
    <property type="match status" value="1"/>
</dbReference>
<evidence type="ECO:0000256" key="4">
    <source>
        <dbReference type="ARBA" id="ARBA00023163"/>
    </source>
</evidence>
<feature type="region of interest" description="Disordered" evidence="6">
    <location>
        <begin position="566"/>
        <end position="587"/>
    </location>
</feature>
<protein>
    <recommendedName>
        <fullName evidence="9">Transcription factor domain-containing protein</fullName>
    </recommendedName>
</protein>
<dbReference type="GO" id="GO:0005634">
    <property type="term" value="C:nucleus"/>
    <property type="evidence" value="ECO:0007669"/>
    <property type="project" value="UniProtKB-SubCell"/>
</dbReference>
<feature type="region of interest" description="Disordered" evidence="6">
    <location>
        <begin position="78"/>
        <end position="123"/>
    </location>
</feature>
<keyword evidence="8" id="KW-1185">Reference proteome</keyword>
<sequence>MNQLLHNIQDVEDANELPVGNVARESYDVRAQAFSKCAYDVEISACHVFMTMITRDKTNEDRKLRELAEEVERLRAAQSHVGNISPPALDDSYSPSNNQGTDCTAPAPYESRSGPAASNSSPVLIDSQLHNPQVPAPVQLLPAAESRTLGSVTLSPVQIDRLFKTFFCQYHPFLPFIEGSGSPDDYHAKSPLLFWTIIVIAARRDEEEPILLTSLSPAVQGLLWQTVPRVPHSRPELKAMILLCLWPFPTSSMSTDSSYILASVAKTGAMHIGLHKPYFVQDFSRVKFRFSPEELRDALLVWSACFIAAENITSYIGQFPLFVTDATLDMICTSENHGNLPVEIYQMVLITRFCNRFHRVMASRERRMASLGENDNGVLLPLYESELKDLRWMLGPDLSHAATNEIVFLYATLQLRSYYFLERSHHPAQKEYILKGYRAALHIIWKCQGREVDVQLLTCGPKIFTHALAVACNFALKVLRSGYYSQFVDVNEGSKAFNLGVGLVKKCSIEDNDLQGRYSKILAQLWAATAEPGGLQPELKVRSRLAASLLHDTLWKWRENFGGQRSGRASAAPQCDNGGSSSFAPFAGNAGSGNTNAACRERDGEQTLGPDVLAAQIDTGSRGPNASGAPRPASAWLEELGEMDMGLVEETNYQWFWNHSGISTLMATDLDGMELPPDYIFNNQRGQEPPD</sequence>
<evidence type="ECO:0000256" key="1">
    <source>
        <dbReference type="ARBA" id="ARBA00004123"/>
    </source>
</evidence>
<evidence type="ECO:0008006" key="9">
    <source>
        <dbReference type="Google" id="ProtNLM"/>
    </source>
</evidence>
<comment type="subcellular location">
    <subcellularLocation>
        <location evidence="1">Nucleus</location>
    </subcellularLocation>
</comment>
<dbReference type="RefSeq" id="XP_022510546.1">
    <property type="nucleotide sequence ID" value="XM_022657211.1"/>
</dbReference>
<dbReference type="AlphaFoldDB" id="A0A177F2N7"/>
<dbReference type="Proteomes" id="UP000077002">
    <property type="component" value="Unassembled WGS sequence"/>
</dbReference>
<organism evidence="7 8">
    <name type="scientific">Fonsecaea monophora</name>
    <dbReference type="NCBI Taxonomy" id="254056"/>
    <lineage>
        <taxon>Eukaryota</taxon>
        <taxon>Fungi</taxon>
        <taxon>Dikarya</taxon>
        <taxon>Ascomycota</taxon>
        <taxon>Pezizomycotina</taxon>
        <taxon>Eurotiomycetes</taxon>
        <taxon>Chaetothyriomycetidae</taxon>
        <taxon>Chaetothyriales</taxon>
        <taxon>Herpotrichiellaceae</taxon>
        <taxon>Fonsecaea</taxon>
    </lineage>
</organism>
<evidence type="ECO:0000256" key="5">
    <source>
        <dbReference type="ARBA" id="ARBA00023242"/>
    </source>
</evidence>
<feature type="compositionally biased region" description="Polar residues" evidence="6">
    <location>
        <begin position="93"/>
        <end position="102"/>
    </location>
</feature>
<dbReference type="EMBL" id="LVKK01000054">
    <property type="protein sequence ID" value="OAG38594.1"/>
    <property type="molecule type" value="Genomic_DNA"/>
</dbReference>
<comment type="caution">
    <text evidence="7">The sequence shown here is derived from an EMBL/GenBank/DDBJ whole genome shotgun (WGS) entry which is preliminary data.</text>
</comment>
<keyword evidence="4" id="KW-0804">Transcription</keyword>
<keyword evidence="5" id="KW-0539">Nucleus</keyword>
<dbReference type="OrthoDB" id="3163292at2759"/>
<dbReference type="GO" id="GO:0000976">
    <property type="term" value="F:transcription cis-regulatory region binding"/>
    <property type="evidence" value="ECO:0007669"/>
    <property type="project" value="TreeGrafter"/>
</dbReference>
<evidence type="ECO:0000256" key="2">
    <source>
        <dbReference type="ARBA" id="ARBA00023015"/>
    </source>
</evidence>
<evidence type="ECO:0000256" key="6">
    <source>
        <dbReference type="SAM" id="MobiDB-lite"/>
    </source>
</evidence>
<proteinExistence type="predicted"/>
<evidence type="ECO:0000256" key="3">
    <source>
        <dbReference type="ARBA" id="ARBA00023125"/>
    </source>
</evidence>
<reference evidence="7 8" key="1">
    <citation type="submission" date="2016-03" db="EMBL/GenBank/DDBJ databases">
        <title>Draft genome sequence of the Fonsecaea monophora CBS 269.37.</title>
        <authorList>
            <person name="Bombassaro A."/>
            <person name="Vinicius W.A."/>
            <person name="De Hoog S."/>
            <person name="Sun J."/>
            <person name="Souza E.M."/>
            <person name="Raittz R.T."/>
            <person name="Costa F."/>
            <person name="Leao A.C."/>
            <person name="Tadra-Sfeir M.Z."/>
            <person name="Baura V."/>
            <person name="Balsanelli E."/>
            <person name="Pedrosa F.O."/>
            <person name="Moreno L.F."/>
            <person name="Steffens M.B."/>
            <person name="Xi L."/>
            <person name="Bocca A.L."/>
            <person name="Felipe M.S."/>
            <person name="Teixeira M."/>
            <person name="Telles Filho F.Q."/>
            <person name="Azevedo C.M."/>
            <person name="Gomes R."/>
            <person name="Vicente V.A."/>
        </authorList>
    </citation>
    <scope>NUCLEOTIDE SEQUENCE [LARGE SCALE GENOMIC DNA]</scope>
    <source>
        <strain evidence="7 8">CBS 269.37</strain>
    </source>
</reference>
<evidence type="ECO:0000313" key="8">
    <source>
        <dbReference type="Proteomes" id="UP000077002"/>
    </source>
</evidence>
<accession>A0A177F2N7</accession>
<evidence type="ECO:0000313" key="7">
    <source>
        <dbReference type="EMBL" id="OAG38594.1"/>
    </source>
</evidence>
<gene>
    <name evidence="7" type="ORF">AYO21_07254</name>
</gene>
<dbReference type="PANTHER" id="PTHR31845">
    <property type="entry name" value="FINGER DOMAIN PROTEIN, PUTATIVE-RELATED"/>
    <property type="match status" value="1"/>
</dbReference>
<dbReference type="InterPro" id="IPR051089">
    <property type="entry name" value="prtT"/>
</dbReference>
<dbReference type="CDD" id="cd12148">
    <property type="entry name" value="fungal_TF_MHR"/>
    <property type="match status" value="1"/>
</dbReference>
<keyword evidence="2" id="KW-0805">Transcription regulation</keyword>